<name>A0AAE1AZX9_9GAST</name>
<organism evidence="1 2">
    <name type="scientific">Elysia crispata</name>
    <name type="common">lettuce slug</name>
    <dbReference type="NCBI Taxonomy" id="231223"/>
    <lineage>
        <taxon>Eukaryota</taxon>
        <taxon>Metazoa</taxon>
        <taxon>Spiralia</taxon>
        <taxon>Lophotrochozoa</taxon>
        <taxon>Mollusca</taxon>
        <taxon>Gastropoda</taxon>
        <taxon>Heterobranchia</taxon>
        <taxon>Euthyneura</taxon>
        <taxon>Panpulmonata</taxon>
        <taxon>Sacoglossa</taxon>
        <taxon>Placobranchoidea</taxon>
        <taxon>Plakobranchidae</taxon>
        <taxon>Elysia</taxon>
    </lineage>
</organism>
<comment type="caution">
    <text evidence="1">The sequence shown here is derived from an EMBL/GenBank/DDBJ whole genome shotgun (WGS) entry which is preliminary data.</text>
</comment>
<gene>
    <name evidence="1" type="ORF">RRG08_055073</name>
</gene>
<sequence length="67" mass="7246">MDDNSNSVQTIMNDNASPHMVGFNSMISRGPNPGPLWFQSKDLPAEAAGPSPSYPLVTTLIYRNTPP</sequence>
<accession>A0AAE1AZX9</accession>
<dbReference type="AlphaFoldDB" id="A0AAE1AZX9"/>
<protein>
    <submittedName>
        <fullName evidence="1">Uncharacterized protein</fullName>
    </submittedName>
</protein>
<dbReference type="EMBL" id="JAWDGP010000819">
    <property type="protein sequence ID" value="KAK3797017.1"/>
    <property type="molecule type" value="Genomic_DNA"/>
</dbReference>
<reference evidence="1" key="1">
    <citation type="journal article" date="2023" name="G3 (Bethesda)">
        <title>A reference genome for the long-term kleptoplast-retaining sea slug Elysia crispata morphotype clarki.</title>
        <authorList>
            <person name="Eastman K.E."/>
            <person name="Pendleton A.L."/>
            <person name="Shaikh M.A."/>
            <person name="Suttiyut T."/>
            <person name="Ogas R."/>
            <person name="Tomko P."/>
            <person name="Gavelis G."/>
            <person name="Widhalm J.R."/>
            <person name="Wisecaver J.H."/>
        </authorList>
    </citation>
    <scope>NUCLEOTIDE SEQUENCE</scope>
    <source>
        <strain evidence="1">ECLA1</strain>
    </source>
</reference>
<evidence type="ECO:0000313" key="1">
    <source>
        <dbReference type="EMBL" id="KAK3797017.1"/>
    </source>
</evidence>
<keyword evidence="2" id="KW-1185">Reference proteome</keyword>
<proteinExistence type="predicted"/>
<dbReference type="Proteomes" id="UP001283361">
    <property type="component" value="Unassembled WGS sequence"/>
</dbReference>
<evidence type="ECO:0000313" key="2">
    <source>
        <dbReference type="Proteomes" id="UP001283361"/>
    </source>
</evidence>